<keyword evidence="4" id="KW-1185">Reference proteome</keyword>
<proteinExistence type="predicted"/>
<feature type="transmembrane region" description="Helical" evidence="2">
    <location>
        <begin position="12"/>
        <end position="31"/>
    </location>
</feature>
<evidence type="ECO:0000313" key="4">
    <source>
        <dbReference type="Proteomes" id="UP000219042"/>
    </source>
</evidence>
<keyword evidence="1" id="KW-0175">Coiled coil</keyword>
<gene>
    <name evidence="3" type="ORF">SAMN05421731_101399</name>
</gene>
<keyword evidence="2" id="KW-0812">Transmembrane</keyword>
<organism evidence="3 4">
    <name type="scientific">Acinetobacter puyangensis</name>
    <dbReference type="NCBI Taxonomy" id="1096779"/>
    <lineage>
        <taxon>Bacteria</taxon>
        <taxon>Pseudomonadati</taxon>
        <taxon>Pseudomonadota</taxon>
        <taxon>Gammaproteobacteria</taxon>
        <taxon>Moraxellales</taxon>
        <taxon>Moraxellaceae</taxon>
        <taxon>Acinetobacter</taxon>
    </lineage>
</organism>
<keyword evidence="2" id="KW-1133">Transmembrane helix</keyword>
<feature type="coiled-coil region" evidence="1">
    <location>
        <begin position="68"/>
        <end position="102"/>
    </location>
</feature>
<dbReference type="Proteomes" id="UP000219042">
    <property type="component" value="Unassembled WGS sequence"/>
</dbReference>
<reference evidence="4" key="1">
    <citation type="submission" date="2016-09" db="EMBL/GenBank/DDBJ databases">
        <authorList>
            <person name="Varghese N."/>
            <person name="Submissions S."/>
        </authorList>
    </citation>
    <scope>NUCLEOTIDE SEQUENCE [LARGE SCALE GENOMIC DNA]</scope>
    <source>
        <strain evidence="4">ANC 4466</strain>
    </source>
</reference>
<dbReference type="EMBL" id="OANT01000001">
    <property type="protein sequence ID" value="SNX43363.1"/>
    <property type="molecule type" value="Genomic_DNA"/>
</dbReference>
<evidence type="ECO:0000256" key="1">
    <source>
        <dbReference type="SAM" id="Coils"/>
    </source>
</evidence>
<keyword evidence="2" id="KW-0472">Membrane</keyword>
<accession>A0A240E520</accession>
<protein>
    <submittedName>
        <fullName evidence="3">Uncharacterized protein</fullName>
    </submittedName>
</protein>
<name>A0A240E520_9GAMM</name>
<evidence type="ECO:0000313" key="3">
    <source>
        <dbReference type="EMBL" id="SNX43363.1"/>
    </source>
</evidence>
<dbReference type="AlphaFoldDB" id="A0A240E520"/>
<dbReference type="RefSeq" id="WP_097077662.1">
    <property type="nucleotide sequence ID" value="NZ_BAABHT010000020.1"/>
</dbReference>
<evidence type="ECO:0000256" key="2">
    <source>
        <dbReference type="SAM" id="Phobius"/>
    </source>
</evidence>
<feature type="transmembrane region" description="Helical" evidence="2">
    <location>
        <begin position="47"/>
        <end position="64"/>
    </location>
</feature>
<sequence length="254" mass="29541">MQNKTNTQSKFKPLIVVSGLYLLLMIVLSVGDLSEFKEMKPNEWGDFLAGTFAPLAFMWLVFGYRQQGEELKQNTEALKLQAEELKNSVEQQKQLVKVTQVELELIKNKDDRQIKLETINAQPFFHFYEMKIAPLLQNPDGTTMGLLEFSFSLKNSRGVCREISITNANYNRSLILTTQFDLLENETSAEKIKLYLPFEFEYKNGESFPVDLEINYHDAYDIKQFQIIELSVERDYSSEELAFKMHTKRKGQSF</sequence>
<dbReference type="OrthoDB" id="7408523at2"/>